<accession>A0A9D2FHR8</accession>
<reference evidence="2" key="2">
    <citation type="submission" date="2021-04" db="EMBL/GenBank/DDBJ databases">
        <authorList>
            <person name="Gilroy R."/>
        </authorList>
    </citation>
    <scope>NUCLEOTIDE SEQUENCE</scope>
    <source>
        <strain evidence="2">ChiBcec16-3735</strain>
    </source>
</reference>
<sequence>MQYTLSLHFIQLFYPVFCPFLGEGLSFDIYQIYSDEDYSGIDRDRPAFNAMIEAASQHRFDVVLAKTQSRFTRDMELVEKYLHGKFVEWGIRFIAVVDHVDTDDRANKKSRQINGLVNEWYLEDLSNNVRSVLDHKRREGQYIASFALYGYRKDPDARGHLVIDPEAAAVV</sequence>
<name>A0A9D2FHR8_9FIRM</name>
<gene>
    <name evidence="2" type="ORF">H9725_08535</name>
</gene>
<evidence type="ECO:0000313" key="3">
    <source>
        <dbReference type="Proteomes" id="UP000824065"/>
    </source>
</evidence>
<proteinExistence type="predicted"/>
<dbReference type="SUPFAM" id="SSF53041">
    <property type="entry name" value="Resolvase-like"/>
    <property type="match status" value="1"/>
</dbReference>
<comment type="caution">
    <text evidence="2">The sequence shown here is derived from an EMBL/GenBank/DDBJ whole genome shotgun (WGS) entry which is preliminary data.</text>
</comment>
<dbReference type="Pfam" id="PF00239">
    <property type="entry name" value="Resolvase"/>
    <property type="match status" value="1"/>
</dbReference>
<feature type="non-terminal residue" evidence="2">
    <location>
        <position position="171"/>
    </location>
</feature>
<organism evidence="2 3">
    <name type="scientific">Candidatus Faecalibacterium gallistercoris</name>
    <dbReference type="NCBI Taxonomy" id="2838579"/>
    <lineage>
        <taxon>Bacteria</taxon>
        <taxon>Bacillati</taxon>
        <taxon>Bacillota</taxon>
        <taxon>Clostridia</taxon>
        <taxon>Eubacteriales</taxon>
        <taxon>Oscillospiraceae</taxon>
        <taxon>Faecalibacterium</taxon>
    </lineage>
</organism>
<dbReference type="GO" id="GO:0003677">
    <property type="term" value="F:DNA binding"/>
    <property type="evidence" value="ECO:0007669"/>
    <property type="project" value="InterPro"/>
</dbReference>
<dbReference type="InterPro" id="IPR036162">
    <property type="entry name" value="Resolvase-like_N_sf"/>
</dbReference>
<dbReference type="AlphaFoldDB" id="A0A9D2FHR8"/>
<dbReference type="PANTHER" id="PTHR30461:SF23">
    <property type="entry name" value="DNA RECOMBINASE-RELATED"/>
    <property type="match status" value="1"/>
</dbReference>
<evidence type="ECO:0000259" key="1">
    <source>
        <dbReference type="SMART" id="SM00857"/>
    </source>
</evidence>
<feature type="domain" description="Resolvase/invertase-type recombinase catalytic" evidence="1">
    <location>
        <begin position="22"/>
        <end position="142"/>
    </location>
</feature>
<dbReference type="Gene3D" id="3.40.50.1390">
    <property type="entry name" value="Resolvase, N-terminal catalytic domain"/>
    <property type="match status" value="1"/>
</dbReference>
<dbReference type="Proteomes" id="UP000824065">
    <property type="component" value="Unassembled WGS sequence"/>
</dbReference>
<reference evidence="2" key="1">
    <citation type="journal article" date="2021" name="PeerJ">
        <title>Extensive microbial diversity within the chicken gut microbiome revealed by metagenomics and culture.</title>
        <authorList>
            <person name="Gilroy R."/>
            <person name="Ravi A."/>
            <person name="Getino M."/>
            <person name="Pursley I."/>
            <person name="Horton D.L."/>
            <person name="Alikhan N.F."/>
            <person name="Baker D."/>
            <person name="Gharbi K."/>
            <person name="Hall N."/>
            <person name="Watson M."/>
            <person name="Adriaenssens E.M."/>
            <person name="Foster-Nyarko E."/>
            <person name="Jarju S."/>
            <person name="Secka A."/>
            <person name="Antonio M."/>
            <person name="Oren A."/>
            <person name="Chaudhuri R.R."/>
            <person name="La Ragione R."/>
            <person name="Hildebrand F."/>
            <person name="Pallen M.J."/>
        </authorList>
    </citation>
    <scope>NUCLEOTIDE SEQUENCE</scope>
    <source>
        <strain evidence="2">ChiBcec16-3735</strain>
    </source>
</reference>
<dbReference type="EMBL" id="DXBJ01000062">
    <property type="protein sequence ID" value="HIZ58606.1"/>
    <property type="molecule type" value="Genomic_DNA"/>
</dbReference>
<dbReference type="SMART" id="SM00857">
    <property type="entry name" value="Resolvase"/>
    <property type="match status" value="1"/>
</dbReference>
<dbReference type="GO" id="GO:0000150">
    <property type="term" value="F:DNA strand exchange activity"/>
    <property type="evidence" value="ECO:0007669"/>
    <property type="project" value="InterPro"/>
</dbReference>
<dbReference type="PANTHER" id="PTHR30461">
    <property type="entry name" value="DNA-INVERTASE FROM LAMBDOID PROPHAGE"/>
    <property type="match status" value="1"/>
</dbReference>
<dbReference type="InterPro" id="IPR050639">
    <property type="entry name" value="SSR_resolvase"/>
</dbReference>
<evidence type="ECO:0000313" key="2">
    <source>
        <dbReference type="EMBL" id="HIZ58606.1"/>
    </source>
</evidence>
<protein>
    <submittedName>
        <fullName evidence="2">Recombinase family protein</fullName>
    </submittedName>
</protein>
<dbReference type="InterPro" id="IPR006119">
    <property type="entry name" value="Resolv_N"/>
</dbReference>